<gene>
    <name evidence="2" type="ORF">JI749_11865</name>
</gene>
<evidence type="ECO:0000313" key="3">
    <source>
        <dbReference type="Proteomes" id="UP000595460"/>
    </source>
</evidence>
<accession>A0ABX7BU54</accession>
<feature type="chain" id="PRO_5045501798" evidence="1">
    <location>
        <begin position="21"/>
        <end position="154"/>
    </location>
</feature>
<name>A0ABX7BU54_9HYPH</name>
<feature type="signal peptide" evidence="1">
    <location>
        <begin position="1"/>
        <end position="20"/>
    </location>
</feature>
<protein>
    <submittedName>
        <fullName evidence="2">Uncharacterized protein</fullName>
    </submittedName>
</protein>
<keyword evidence="1" id="KW-0732">Signal</keyword>
<dbReference type="Proteomes" id="UP000595460">
    <property type="component" value="Chromosome"/>
</dbReference>
<dbReference type="RefSeq" id="WP_201653973.1">
    <property type="nucleotide sequence ID" value="NZ_CP068047.1"/>
</dbReference>
<proteinExistence type="predicted"/>
<keyword evidence="3" id="KW-1185">Reference proteome</keyword>
<organism evidence="2 3">
    <name type="scientific">Devosia oryziradicis</name>
    <dbReference type="NCBI Taxonomy" id="2801335"/>
    <lineage>
        <taxon>Bacteria</taxon>
        <taxon>Pseudomonadati</taxon>
        <taxon>Pseudomonadota</taxon>
        <taxon>Alphaproteobacteria</taxon>
        <taxon>Hyphomicrobiales</taxon>
        <taxon>Devosiaceae</taxon>
        <taxon>Devosia</taxon>
    </lineage>
</organism>
<sequence length="154" mass="16346">MLRRFVAAAILTGIAQSALAWDYVTDGSDSIYAGHSSAMLTVTGDASLSFSCTRSARGMVLLMLEVIQEATSADEEVIVVVEVDGRRFDIPAVSFDAGGVQGATTFSRLSAVTELVDSLEHSEGRVSVRFAGRILEFAGAKDDDSFARMLEVCG</sequence>
<evidence type="ECO:0000256" key="1">
    <source>
        <dbReference type="SAM" id="SignalP"/>
    </source>
</evidence>
<dbReference type="EMBL" id="CP068047">
    <property type="protein sequence ID" value="QQR35072.1"/>
    <property type="molecule type" value="Genomic_DNA"/>
</dbReference>
<reference evidence="2 3" key="1">
    <citation type="submission" date="2021-01" db="EMBL/GenBank/DDBJ databases">
        <title>Genome seq and assembly of Devosia sp. G19.</title>
        <authorList>
            <person name="Chhetri G."/>
        </authorList>
    </citation>
    <scope>NUCLEOTIDE SEQUENCE [LARGE SCALE GENOMIC DNA]</scope>
    <source>
        <strain evidence="2 3">G19</strain>
    </source>
</reference>
<evidence type="ECO:0000313" key="2">
    <source>
        <dbReference type="EMBL" id="QQR35072.1"/>
    </source>
</evidence>